<dbReference type="CDD" id="cd01029">
    <property type="entry name" value="TOPRIM_primases"/>
    <property type="match status" value="1"/>
</dbReference>
<dbReference type="Gene3D" id="2.20.25.10">
    <property type="match status" value="1"/>
</dbReference>
<dbReference type="Proteomes" id="UP000316128">
    <property type="component" value="Segment"/>
</dbReference>
<keyword evidence="2" id="KW-0347">Helicase</keyword>
<protein>
    <submittedName>
        <fullName evidence="2">Putative DNA primase/helicase</fullName>
    </submittedName>
</protein>
<dbReference type="Gene3D" id="3.40.1360.10">
    <property type="match status" value="1"/>
</dbReference>
<dbReference type="EMBL" id="MK804893">
    <property type="protein sequence ID" value="QDB73979.1"/>
    <property type="molecule type" value="Genomic_DNA"/>
</dbReference>
<keyword evidence="3" id="KW-1185">Reference proteome</keyword>
<dbReference type="InterPro" id="IPR027417">
    <property type="entry name" value="P-loop_NTPase"/>
</dbReference>
<dbReference type="SMART" id="SM00493">
    <property type="entry name" value="TOPRIM"/>
    <property type="match status" value="1"/>
</dbReference>
<dbReference type="CDD" id="cd19483">
    <property type="entry name" value="RecA-like_Gp4D_helicase"/>
    <property type="match status" value="1"/>
</dbReference>
<feature type="domain" description="Toprim" evidence="1">
    <location>
        <begin position="169"/>
        <end position="255"/>
    </location>
</feature>
<dbReference type="GO" id="GO:0004386">
    <property type="term" value="F:helicase activity"/>
    <property type="evidence" value="ECO:0007669"/>
    <property type="project" value="UniProtKB-KW"/>
</dbReference>
<dbReference type="InterPro" id="IPR006171">
    <property type="entry name" value="TOPRIM_dom"/>
</dbReference>
<evidence type="ECO:0000313" key="2">
    <source>
        <dbReference type="EMBL" id="QDB73979.1"/>
    </source>
</evidence>
<evidence type="ECO:0000259" key="1">
    <source>
        <dbReference type="SMART" id="SM00493"/>
    </source>
</evidence>
<dbReference type="InterPro" id="IPR034154">
    <property type="entry name" value="TOPRIM_DnaG/twinkle"/>
</dbReference>
<keyword evidence="2" id="KW-0378">Hydrolase</keyword>
<dbReference type="SUPFAM" id="SSF52540">
    <property type="entry name" value="P-loop containing nucleoside triphosphate hydrolases"/>
    <property type="match status" value="1"/>
</dbReference>
<organism evidence="2 3">
    <name type="scientific">Aeromonas phage 2L372D</name>
    <dbReference type="NCBI Taxonomy" id="2588097"/>
    <lineage>
        <taxon>Viruses</taxon>
        <taxon>Duplodnaviria</taxon>
        <taxon>Heunggongvirae</taxon>
        <taxon>Uroviricota</taxon>
        <taxon>Caudoviricetes</taxon>
        <taxon>Plateaulakevirus</taxon>
        <taxon>Plateaulakevirus pv2L372D</taxon>
    </lineage>
</organism>
<sequence>MGRFLGHFQCINADCGSSDALALYCDEDSEGNENVNGTCFSCGNWFSHNKIARSSLGEELGVKLNSNFSGYNRKEKKVITDYEIENVKEISEFDSTSFRGINLKVNERYGVLTEYDDAGNPYKQYYPATKEGKLVGYKVRIIADKDFYSIGYVGADCDVFGKDVTKNAKHVIICGGELDAPSAYQMLVTYFHKKGYANNIHVVSTAVGESGSVKHIKNNYEFFDQYEKIYLCYDSDEVGKEAQEKVAEVLPLGKVYLMDLPEKDPNDCLTKGKDKDFVNSYYAAKKFLPTGIKDSSIMYEALLERAVMKKIPLPPFMKGLSMLFCGGIPLKTIINFGAGSSTGKTTIVNELIHYWLFNSPYKVGVVTLEADVAEYAECLLSRHIQNKLQLIDDPQKKLEYLQSDYVKEKAHELFFDENGEPRLGVIDDRDGDVRTIQKKLEYLIVAGYQIICLDPFSDLIAGFSPEDTELFMKWEKTMVKVHDVCFLNIQHIRKSSNTKDSASIGGMITEESFHGSSSIFKSAHANVLCTRNKMAEDPVERNTTKVSVSKCRWSGFTGMAGSWYYCNQTHTLHDLDDYFSKKSEQVVLSDGFEIEM</sequence>
<evidence type="ECO:0000313" key="3">
    <source>
        <dbReference type="Proteomes" id="UP000316128"/>
    </source>
</evidence>
<dbReference type="Gene3D" id="3.40.50.300">
    <property type="entry name" value="P-loop containing nucleotide triphosphate hydrolases"/>
    <property type="match status" value="1"/>
</dbReference>
<gene>
    <name evidence="2" type="ORF">2L372D_065</name>
</gene>
<accession>A0A4Y5TY86</accession>
<keyword evidence="2" id="KW-0547">Nucleotide-binding</keyword>
<dbReference type="SUPFAM" id="SSF56731">
    <property type="entry name" value="DNA primase core"/>
    <property type="match status" value="1"/>
</dbReference>
<name>A0A4Y5TY86_9CAUD</name>
<reference evidence="2 3" key="1">
    <citation type="submission" date="2019-04" db="EMBL/GenBank/DDBJ databases">
        <title>Nine Novel Phages from a Plateau Lake in Southwest China Provide Insights into Aeromonas Phage Diversity.</title>
        <authorList>
            <person name="Xiao W."/>
            <person name="Bai M."/>
            <person name="Wang Y."/>
            <person name="Cui X."/>
        </authorList>
    </citation>
    <scope>NUCLEOTIDE SEQUENCE [LARGE SCALE GENOMIC DNA]</scope>
</reference>
<proteinExistence type="predicted"/>
<dbReference type="Pfam" id="PF13155">
    <property type="entry name" value="Toprim_2"/>
    <property type="match status" value="1"/>
</dbReference>
<keyword evidence="2" id="KW-0067">ATP-binding</keyword>